<feature type="compositionally biased region" description="Polar residues" evidence="1">
    <location>
        <begin position="623"/>
        <end position="644"/>
    </location>
</feature>
<feature type="compositionally biased region" description="Polar residues" evidence="1">
    <location>
        <begin position="656"/>
        <end position="665"/>
    </location>
</feature>
<evidence type="ECO:0000256" key="1">
    <source>
        <dbReference type="SAM" id="MobiDB-lite"/>
    </source>
</evidence>
<dbReference type="InterPro" id="IPR001584">
    <property type="entry name" value="Integrase_cat-core"/>
</dbReference>
<feature type="region of interest" description="Disordered" evidence="1">
    <location>
        <begin position="621"/>
        <end position="665"/>
    </location>
</feature>
<evidence type="ECO:0000313" key="4">
    <source>
        <dbReference type="Proteomes" id="UP000569202"/>
    </source>
</evidence>
<dbReference type="Proteomes" id="UP000569202">
    <property type="component" value="Unassembled WGS sequence"/>
</dbReference>
<evidence type="ECO:0000313" key="3">
    <source>
        <dbReference type="EMBL" id="NNH76587.1"/>
    </source>
</evidence>
<dbReference type="SUPFAM" id="SSF53098">
    <property type="entry name" value="Ribonuclease H-like"/>
    <property type="match status" value="1"/>
</dbReference>
<proteinExistence type="predicted"/>
<dbReference type="RefSeq" id="WP_131290450.1">
    <property type="nucleotide sequence ID" value="NZ_JABERL010000007.1"/>
</dbReference>
<feature type="compositionally biased region" description="Basic and acidic residues" evidence="1">
    <location>
        <begin position="645"/>
        <end position="655"/>
    </location>
</feature>
<dbReference type="GO" id="GO:0003676">
    <property type="term" value="F:nucleic acid binding"/>
    <property type="evidence" value="ECO:0007669"/>
    <property type="project" value="InterPro"/>
</dbReference>
<gene>
    <name evidence="3" type="ORF">HLH17_02585</name>
</gene>
<dbReference type="AlphaFoldDB" id="A0A7Y2RDA0"/>
<accession>A0A7Y2RDA0</accession>
<feature type="domain" description="Integrase catalytic" evidence="2">
    <location>
        <begin position="261"/>
        <end position="472"/>
    </location>
</feature>
<name>A0A7Y2RDA0_9GAMM</name>
<dbReference type="EMBL" id="JABERL010000007">
    <property type="protein sequence ID" value="NNH76587.1"/>
    <property type="molecule type" value="Genomic_DNA"/>
</dbReference>
<evidence type="ECO:0000259" key="2">
    <source>
        <dbReference type="PROSITE" id="PS50994"/>
    </source>
</evidence>
<dbReference type="InterPro" id="IPR012337">
    <property type="entry name" value="RNaseH-like_sf"/>
</dbReference>
<organism evidence="3 4">
    <name type="scientific">Acinetobacter terrae</name>
    <dbReference type="NCBI Taxonomy" id="2731247"/>
    <lineage>
        <taxon>Bacteria</taxon>
        <taxon>Pseudomonadati</taxon>
        <taxon>Pseudomonadota</taxon>
        <taxon>Gammaproteobacteria</taxon>
        <taxon>Moraxellales</taxon>
        <taxon>Moraxellaceae</taxon>
        <taxon>Acinetobacter</taxon>
        <taxon>Acinetobacter Taxon 24</taxon>
    </lineage>
</organism>
<reference evidence="3 4" key="1">
    <citation type="submission" date="2020-04" db="EMBL/GenBank/DDBJ databases">
        <title>Acinetobacter Taxon 24.</title>
        <authorList>
            <person name="Nemec A."/>
            <person name="Radolfova-Krizova L."/>
            <person name="Higgins P.G."/>
            <person name="Spanelova P."/>
        </authorList>
    </citation>
    <scope>NUCLEOTIDE SEQUENCE [LARGE SCALE GENOMIC DNA]</scope>
    <source>
        <strain evidence="3 4">ANC 5380</strain>
    </source>
</reference>
<dbReference type="Pfam" id="PF09299">
    <property type="entry name" value="Mu-transpos_C"/>
    <property type="match status" value="1"/>
</dbReference>
<sequence length="702" mass="82077">MLRINDVYEFDEKKYRILKVYTDHIIWIELENQKALPELYTRSTLIEAIESGNIKITTDPFEDMSLMVLEENSVYQIKRDKNIAIIKPIIEHEKFYDSNIRASLINEIVNQKITTKQTVYRLLRQYWQRGMTPNALIPQYYNSGGKGVKKVVNNKKLGRPRIISEGTGALIDEDIERLFRRVINQYMLNENKHTLPYTYRKFLTIYRSLHPDIIETEVPSIWQLKYFYDREYSPILKIKSRTSKIEYLKDKRVLYSTVNTHVIGPGSRYQVDATIADIYLVSDSDRGCIIGRPTIYFMMDEFSRMVTGMYVGLENPSYVTSMLVLRMAMSDKVDYCKKFDHEISFKDWPCIGLPEAILADRAELLGHQIENLEKNFAIRIENTPAYRGDLKSIVERYFRTIQAEFKPYAPGVVQAIKEKKRGGKDYRLDATLTVKEFTQIILNSVLIYNNTHELSSYDRDIDMPTDLPCIPIHLWNWGIQHRTGKLRSASEKAIYIALLPRTDGTLSELGLKVFGVFYNCKELIERGLLHRKGYSRQRPKFKVAYDPANAEKVYIFHSEDHSDYWEAQLSNRSREFRGCSFWEVWQVQLEQKITRSRYKINANLARADLEQRNEDIIEKAISSRPSTQKSNAQRLSSIRNNRNQARLEEREDLKKSTQIQSSQNSKVADNILPISGIKKAEDEESTLLIPTYYESLFDEDDN</sequence>
<dbReference type="InterPro" id="IPR015378">
    <property type="entry name" value="Transposase-like_Mu_C"/>
</dbReference>
<protein>
    <submittedName>
        <fullName evidence="3">DDE-type integrase/transposase/recombinase</fullName>
    </submittedName>
</protein>
<dbReference type="GO" id="GO:0015074">
    <property type="term" value="P:DNA integration"/>
    <property type="evidence" value="ECO:0007669"/>
    <property type="project" value="InterPro"/>
</dbReference>
<comment type="caution">
    <text evidence="3">The sequence shown here is derived from an EMBL/GenBank/DDBJ whole genome shotgun (WGS) entry which is preliminary data.</text>
</comment>
<dbReference type="InterPro" id="IPR036397">
    <property type="entry name" value="RNaseH_sf"/>
</dbReference>
<dbReference type="PROSITE" id="PS50994">
    <property type="entry name" value="INTEGRASE"/>
    <property type="match status" value="1"/>
</dbReference>
<dbReference type="Gene3D" id="3.30.420.10">
    <property type="entry name" value="Ribonuclease H-like superfamily/Ribonuclease H"/>
    <property type="match status" value="1"/>
</dbReference>